<feature type="region of interest" description="Disordered" evidence="1">
    <location>
        <begin position="27"/>
        <end position="54"/>
    </location>
</feature>
<comment type="caution">
    <text evidence="2">The sequence shown here is derived from an EMBL/GenBank/DDBJ whole genome shotgun (WGS) entry which is preliminary data.</text>
</comment>
<dbReference type="EMBL" id="JADYXP020000012">
    <property type="protein sequence ID" value="KAL0112762.1"/>
    <property type="molecule type" value="Genomic_DNA"/>
</dbReference>
<evidence type="ECO:0000313" key="2">
    <source>
        <dbReference type="EMBL" id="KAL0112762.1"/>
    </source>
</evidence>
<evidence type="ECO:0000313" key="3">
    <source>
        <dbReference type="Proteomes" id="UP001430953"/>
    </source>
</evidence>
<dbReference type="Proteomes" id="UP001430953">
    <property type="component" value="Unassembled WGS sequence"/>
</dbReference>
<keyword evidence="3" id="KW-1185">Reference proteome</keyword>
<name>A0AAW2FEZ8_9HYME</name>
<organism evidence="2 3">
    <name type="scientific">Cardiocondyla obscurior</name>
    <dbReference type="NCBI Taxonomy" id="286306"/>
    <lineage>
        <taxon>Eukaryota</taxon>
        <taxon>Metazoa</taxon>
        <taxon>Ecdysozoa</taxon>
        <taxon>Arthropoda</taxon>
        <taxon>Hexapoda</taxon>
        <taxon>Insecta</taxon>
        <taxon>Pterygota</taxon>
        <taxon>Neoptera</taxon>
        <taxon>Endopterygota</taxon>
        <taxon>Hymenoptera</taxon>
        <taxon>Apocrita</taxon>
        <taxon>Aculeata</taxon>
        <taxon>Formicoidea</taxon>
        <taxon>Formicidae</taxon>
        <taxon>Myrmicinae</taxon>
        <taxon>Cardiocondyla</taxon>
    </lineage>
</organism>
<gene>
    <name evidence="2" type="ORF">PUN28_012198</name>
</gene>
<protein>
    <submittedName>
        <fullName evidence="2">Uncharacterized protein</fullName>
    </submittedName>
</protein>
<dbReference type="AlphaFoldDB" id="A0AAW2FEZ8"/>
<accession>A0AAW2FEZ8</accession>
<reference evidence="2 3" key="1">
    <citation type="submission" date="2023-03" db="EMBL/GenBank/DDBJ databases">
        <title>High recombination rates correlate with genetic variation in Cardiocondyla obscurior ants.</title>
        <authorList>
            <person name="Errbii M."/>
        </authorList>
    </citation>
    <scope>NUCLEOTIDE SEQUENCE [LARGE SCALE GENOMIC DNA]</scope>
    <source>
        <strain evidence="2">Alpha-2009</strain>
        <tissue evidence="2">Whole body</tissue>
    </source>
</reference>
<sequence>MTNWRRKWDGYSRYAIGASWYYRPKNVESSDGEREGALVRPVTSRHKSSAVKTTLLRHRERKGRFVKSQPGDLEDEGI</sequence>
<evidence type="ECO:0000256" key="1">
    <source>
        <dbReference type="SAM" id="MobiDB-lite"/>
    </source>
</evidence>
<feature type="compositionally biased region" description="Basic residues" evidence="1">
    <location>
        <begin position="43"/>
        <end position="54"/>
    </location>
</feature>
<feature type="region of interest" description="Disordered" evidence="1">
    <location>
        <begin position="59"/>
        <end position="78"/>
    </location>
</feature>
<proteinExistence type="predicted"/>
<feature type="compositionally biased region" description="Basic and acidic residues" evidence="1">
    <location>
        <begin position="27"/>
        <end position="37"/>
    </location>
</feature>